<reference evidence="3 4" key="1">
    <citation type="submission" date="2022-06" db="EMBL/GenBank/DDBJ databases">
        <title>Actinoplanes abujensis sp. nov., isolated from Nigerian arid soil.</title>
        <authorList>
            <person name="Ding P."/>
        </authorList>
    </citation>
    <scope>NUCLEOTIDE SEQUENCE [LARGE SCALE GENOMIC DNA]</scope>
    <source>
        <strain evidence="4">TRM88002</strain>
    </source>
</reference>
<dbReference type="EMBL" id="JAMQOL010000047">
    <property type="protein sequence ID" value="MCM4082205.1"/>
    <property type="molecule type" value="Genomic_DNA"/>
</dbReference>
<dbReference type="InterPro" id="IPR002500">
    <property type="entry name" value="PAPS_reduct_dom"/>
</dbReference>
<sequence>MPDPDAVRHEAERQLSLLDRDIPKINLWDYGGGIINASAGKDSLAMMLDVYRLALEQSYPLDRLVVQYNALGDRVTWPGTADIGPNAEPLVRAFGVRPGTGQLVQEHAERLGLRLVITSRNPVKYPNEKDLPDHIERRGRFPNHGNRFCTSEHKTGPGGTTITSEYKRLGDLGRPPRLLYMLGFRAAESDERAKRTPFNLNQRSNTMRLVDEWYPIHHWSTEQVWAAIRESGLPHHWAYDAGMRRLSCSFGVLAGFDDLVLAAALRPDVAAQYHTLEKFNLARGKAATAAGVKHAMTGRTFQDRRTMTQIIEAARTHPIVKNLGLCVP</sequence>
<dbReference type="Gene3D" id="3.40.50.620">
    <property type="entry name" value="HUPs"/>
    <property type="match status" value="1"/>
</dbReference>
<evidence type="ECO:0000256" key="1">
    <source>
        <dbReference type="SAM" id="MobiDB-lite"/>
    </source>
</evidence>
<comment type="caution">
    <text evidence="3">The sequence shown here is derived from an EMBL/GenBank/DDBJ whole genome shotgun (WGS) entry which is preliminary data.</text>
</comment>
<feature type="region of interest" description="Disordered" evidence="1">
    <location>
        <begin position="142"/>
        <end position="167"/>
    </location>
</feature>
<evidence type="ECO:0000313" key="4">
    <source>
        <dbReference type="Proteomes" id="UP001523216"/>
    </source>
</evidence>
<dbReference type="InterPro" id="IPR014729">
    <property type="entry name" value="Rossmann-like_a/b/a_fold"/>
</dbReference>
<evidence type="ECO:0000313" key="3">
    <source>
        <dbReference type="EMBL" id="MCM4082205.1"/>
    </source>
</evidence>
<name>A0ABT0Y8U1_9ACTN</name>
<protein>
    <submittedName>
        <fullName evidence="3">Phosphoadenosine phosphosulfate reductase family protein</fullName>
    </submittedName>
</protein>
<organism evidence="3 4">
    <name type="scientific">Paractinoplanes hotanensis</name>
    <dbReference type="NCBI Taxonomy" id="2906497"/>
    <lineage>
        <taxon>Bacteria</taxon>
        <taxon>Bacillati</taxon>
        <taxon>Actinomycetota</taxon>
        <taxon>Actinomycetes</taxon>
        <taxon>Micromonosporales</taxon>
        <taxon>Micromonosporaceae</taxon>
        <taxon>Paractinoplanes</taxon>
    </lineage>
</organism>
<feature type="domain" description="Phosphoadenosine phosphosulphate reductase" evidence="2">
    <location>
        <begin position="179"/>
        <end position="248"/>
    </location>
</feature>
<proteinExistence type="predicted"/>
<gene>
    <name evidence="3" type="ORF">LXN57_32030</name>
</gene>
<accession>A0ABT0Y8U1</accession>
<dbReference type="Pfam" id="PF01507">
    <property type="entry name" value="PAPS_reduct"/>
    <property type="match status" value="1"/>
</dbReference>
<dbReference type="RefSeq" id="WP_251801925.1">
    <property type="nucleotide sequence ID" value="NZ_JAMQOL010000047.1"/>
</dbReference>
<dbReference type="SUPFAM" id="SSF52402">
    <property type="entry name" value="Adenine nucleotide alpha hydrolases-like"/>
    <property type="match status" value="1"/>
</dbReference>
<keyword evidence="4" id="KW-1185">Reference proteome</keyword>
<evidence type="ECO:0000259" key="2">
    <source>
        <dbReference type="Pfam" id="PF01507"/>
    </source>
</evidence>
<dbReference type="Proteomes" id="UP001523216">
    <property type="component" value="Unassembled WGS sequence"/>
</dbReference>